<dbReference type="InterPro" id="IPR029068">
    <property type="entry name" value="Glyas_Bleomycin-R_OHBP_Dase"/>
</dbReference>
<reference evidence="2 3" key="1">
    <citation type="submission" date="2020-08" db="EMBL/GenBank/DDBJ databases">
        <title>A Genomic Blueprint of the Chicken Gut Microbiome.</title>
        <authorList>
            <person name="Gilroy R."/>
            <person name="Ravi A."/>
            <person name="Getino M."/>
            <person name="Pursley I."/>
            <person name="Horton D.L."/>
            <person name="Alikhan N.-F."/>
            <person name="Baker D."/>
            <person name="Gharbi K."/>
            <person name="Hall N."/>
            <person name="Watson M."/>
            <person name="Adriaenssens E.M."/>
            <person name="Foster-Nyarko E."/>
            <person name="Jarju S."/>
            <person name="Secka A."/>
            <person name="Antonio M."/>
            <person name="Oren A."/>
            <person name="Chaudhuri R."/>
            <person name="La Ragione R.M."/>
            <person name="Hildebrand F."/>
            <person name="Pallen M.J."/>
        </authorList>
    </citation>
    <scope>NUCLEOTIDE SEQUENCE [LARGE SCALE GENOMIC DNA]</scope>
    <source>
        <strain evidence="2 3">Sa2CUA1</strain>
    </source>
</reference>
<dbReference type="PANTHER" id="PTHR35908:SF1">
    <property type="entry name" value="CONSERVED PROTEIN"/>
    <property type="match status" value="1"/>
</dbReference>
<keyword evidence="3" id="KW-1185">Reference proteome</keyword>
<dbReference type="PANTHER" id="PTHR35908">
    <property type="entry name" value="HYPOTHETICAL FUSION PROTEIN"/>
    <property type="match status" value="1"/>
</dbReference>
<dbReference type="CDD" id="cd06587">
    <property type="entry name" value="VOC"/>
    <property type="match status" value="1"/>
</dbReference>
<comment type="caution">
    <text evidence="2">The sequence shown here is derived from an EMBL/GenBank/DDBJ whole genome shotgun (WGS) entry which is preliminary data.</text>
</comment>
<evidence type="ECO:0000313" key="3">
    <source>
        <dbReference type="Proteomes" id="UP000609874"/>
    </source>
</evidence>
<dbReference type="RefSeq" id="WP_191807359.1">
    <property type="nucleotide sequence ID" value="NZ_JACSQD010000002.1"/>
</dbReference>
<dbReference type="InterPro" id="IPR041581">
    <property type="entry name" value="Glyoxalase_6"/>
</dbReference>
<evidence type="ECO:0000313" key="2">
    <source>
        <dbReference type="EMBL" id="MBD7995032.1"/>
    </source>
</evidence>
<accession>A0ABR8UR54</accession>
<proteinExistence type="predicted"/>
<gene>
    <name evidence="2" type="ORF">H9639_06960</name>
</gene>
<name>A0ABR8UR54_9MICC</name>
<dbReference type="Pfam" id="PF18029">
    <property type="entry name" value="Glyoxalase_6"/>
    <property type="match status" value="1"/>
</dbReference>
<dbReference type="Proteomes" id="UP000609874">
    <property type="component" value="Unassembled WGS sequence"/>
</dbReference>
<dbReference type="EMBL" id="JACSQD010000002">
    <property type="protein sequence ID" value="MBD7995032.1"/>
    <property type="molecule type" value="Genomic_DNA"/>
</dbReference>
<protein>
    <submittedName>
        <fullName evidence="2">VOC family protein</fullName>
    </submittedName>
</protein>
<feature type="domain" description="Glyoxalase-like" evidence="1">
    <location>
        <begin position="8"/>
        <end position="116"/>
    </location>
</feature>
<dbReference type="SUPFAM" id="SSF54593">
    <property type="entry name" value="Glyoxalase/Bleomycin resistance protein/Dihydroxybiphenyl dioxygenase"/>
    <property type="match status" value="1"/>
</dbReference>
<organism evidence="2 3">
    <name type="scientific">Arthrobacter gallicola</name>
    <dbReference type="NCBI Taxonomy" id="2762225"/>
    <lineage>
        <taxon>Bacteria</taxon>
        <taxon>Bacillati</taxon>
        <taxon>Actinomycetota</taxon>
        <taxon>Actinomycetes</taxon>
        <taxon>Micrococcales</taxon>
        <taxon>Micrococcaceae</taxon>
        <taxon>Arthrobacter</taxon>
    </lineage>
</organism>
<dbReference type="Gene3D" id="3.10.180.10">
    <property type="entry name" value="2,3-Dihydroxybiphenyl 1,2-Dioxygenase, domain 1"/>
    <property type="match status" value="1"/>
</dbReference>
<evidence type="ECO:0000259" key="1">
    <source>
        <dbReference type="Pfam" id="PF18029"/>
    </source>
</evidence>
<sequence>MSSRFSSFALDAVDVPLLVGFWTRALDYRVAEEFDGGISLAPRNGFLGPPIDIIPVPEPKTAKNRLHLDLVPDGCTQEEEVERLLALGAVLADVGQGPEVSWVVMADPEGNEFCILSGRAE</sequence>